<evidence type="ECO:0000313" key="3">
    <source>
        <dbReference type="Proteomes" id="UP000045782"/>
    </source>
</evidence>
<dbReference type="RefSeq" id="WP_005113048.1">
    <property type="nucleotide sequence ID" value="NZ_CP014951.1"/>
</dbReference>
<protein>
    <submittedName>
        <fullName evidence="2">Uncharacterized protein</fullName>
    </submittedName>
</protein>
<keyword evidence="1" id="KW-1133">Transmembrane helix</keyword>
<dbReference type="AlphaFoldDB" id="A0A0U1C7Z1"/>
<reference evidence="2 3" key="1">
    <citation type="submission" date="2015-03" db="EMBL/GenBank/DDBJ databases">
        <authorList>
            <person name="Murphy D."/>
        </authorList>
    </citation>
    <scope>NUCLEOTIDE SEQUENCE [LARGE SCALE GENOMIC DNA]</scope>
    <source>
        <strain evidence="2 3">PAP088</strain>
    </source>
</reference>
<dbReference type="EMBL" id="CSWP01000009">
    <property type="protein sequence ID" value="CPV65799.1"/>
    <property type="molecule type" value="Genomic_DNA"/>
</dbReference>
<feature type="transmembrane region" description="Helical" evidence="1">
    <location>
        <begin position="12"/>
        <end position="41"/>
    </location>
</feature>
<keyword evidence="1" id="KW-0472">Membrane</keyword>
<evidence type="ECO:0000313" key="2">
    <source>
        <dbReference type="EMBL" id="CPV65799.1"/>
    </source>
</evidence>
<evidence type="ECO:0000256" key="1">
    <source>
        <dbReference type="SAM" id="Phobius"/>
    </source>
</evidence>
<dbReference type="GeneID" id="93381939"/>
<name>A0A0U1C7Z1_9MYCO</name>
<dbReference type="PATRIC" id="fig|36809.44.peg.4165"/>
<keyword evidence="1" id="KW-0812">Transmembrane</keyword>
<sequence length="67" mass="7277">MIAVAVMAPMALTMILAVIAVAFLMARMLITLMCGCLMLGMAGHARRVFLMVPGMLRYGIHPPNIYP</sequence>
<accession>A0A0U1C7Z1</accession>
<gene>
    <name evidence="2" type="ORF">ERS075579_03880</name>
</gene>
<proteinExistence type="predicted"/>
<dbReference type="Proteomes" id="UP000045782">
    <property type="component" value="Unassembled WGS sequence"/>
</dbReference>
<organism evidence="2 3">
    <name type="scientific">Mycobacteroides abscessus</name>
    <dbReference type="NCBI Taxonomy" id="36809"/>
    <lineage>
        <taxon>Bacteria</taxon>
        <taxon>Bacillati</taxon>
        <taxon>Actinomycetota</taxon>
        <taxon>Actinomycetes</taxon>
        <taxon>Mycobacteriales</taxon>
        <taxon>Mycobacteriaceae</taxon>
        <taxon>Mycobacteroides</taxon>
    </lineage>
</organism>